<dbReference type="RefSeq" id="XP_014665726.1">
    <property type="nucleotide sequence ID" value="XM_014810240.1"/>
</dbReference>
<organism evidence="1 2">
    <name type="scientific">Priapulus caudatus</name>
    <name type="common">Priapulid worm</name>
    <dbReference type="NCBI Taxonomy" id="37621"/>
    <lineage>
        <taxon>Eukaryota</taxon>
        <taxon>Metazoa</taxon>
        <taxon>Ecdysozoa</taxon>
        <taxon>Scalidophora</taxon>
        <taxon>Priapulida</taxon>
        <taxon>Priapulimorpha</taxon>
        <taxon>Priapulimorphida</taxon>
        <taxon>Priapulidae</taxon>
        <taxon>Priapulus</taxon>
    </lineage>
</organism>
<protein>
    <submittedName>
        <fullName evidence="2">Uncharacterized protein LOC106807787</fullName>
    </submittedName>
</protein>
<accession>A0ABM1E0K5</accession>
<sequence length="192" mass="21550">MPTPGCNWPVSPVVHSMPKLIPHCQETLGAKRKADTYEEDTNMMEFRTKRRRCWFQNAGFGDSVEAEEEEINHNNALMTTLHSSHAEPQALHAVEVDASHEMEMDDGAAGDCVVEQVRDSALPSPPLKEQEACDGMDSDCTHNPTQYKSPKPTSMCQEYCGDTSPTSGKVRCYCKPSWEGLMYLRPFDTDIY</sequence>
<proteinExistence type="predicted"/>
<keyword evidence="1" id="KW-1185">Reference proteome</keyword>
<gene>
    <name evidence="2" type="primary">LOC106807787</name>
</gene>
<evidence type="ECO:0000313" key="2">
    <source>
        <dbReference type="RefSeq" id="XP_014665726.1"/>
    </source>
</evidence>
<dbReference type="GeneID" id="106807787"/>
<evidence type="ECO:0000313" key="1">
    <source>
        <dbReference type="Proteomes" id="UP000695022"/>
    </source>
</evidence>
<reference evidence="2" key="1">
    <citation type="submission" date="2025-08" db="UniProtKB">
        <authorList>
            <consortium name="RefSeq"/>
        </authorList>
    </citation>
    <scope>IDENTIFICATION</scope>
</reference>
<name>A0ABM1E0K5_PRICU</name>
<dbReference type="Proteomes" id="UP000695022">
    <property type="component" value="Unplaced"/>
</dbReference>